<evidence type="ECO:0000256" key="1">
    <source>
        <dbReference type="SAM" id="MobiDB-lite"/>
    </source>
</evidence>
<evidence type="ECO:0000313" key="2">
    <source>
        <dbReference type="EMBL" id="CAI4014283.1"/>
    </source>
</evidence>
<proteinExistence type="predicted"/>
<reference evidence="3" key="2">
    <citation type="submission" date="2024-04" db="EMBL/GenBank/DDBJ databases">
        <authorList>
            <person name="Chen Y."/>
            <person name="Shah S."/>
            <person name="Dougan E. K."/>
            <person name="Thang M."/>
            <person name="Chan C."/>
        </authorList>
    </citation>
    <scope>NUCLEOTIDE SEQUENCE [LARGE SCALE GENOMIC DNA]</scope>
</reference>
<dbReference type="AlphaFoldDB" id="A0A9P1DT06"/>
<evidence type="ECO:0000313" key="3">
    <source>
        <dbReference type="EMBL" id="CAL1167658.1"/>
    </source>
</evidence>
<sequence>MGKSCRTIAKKASRQSMQQMAPMTSRPKGGYRNKQKSTILCGLRALGAPAVIAFIVALIFAQKDLPFSSGGALDHLECFCGEQSVTLGELEESVWVQCQKKRVPIDGFWKWEISYRAM</sequence>
<keyword evidence="4" id="KW-1185">Reference proteome</keyword>
<gene>
    <name evidence="2" type="ORF">C1SCF055_LOCUS39194</name>
</gene>
<name>A0A9P1DT06_9DINO</name>
<organism evidence="2">
    <name type="scientific">Cladocopium goreaui</name>
    <dbReference type="NCBI Taxonomy" id="2562237"/>
    <lineage>
        <taxon>Eukaryota</taxon>
        <taxon>Sar</taxon>
        <taxon>Alveolata</taxon>
        <taxon>Dinophyceae</taxon>
        <taxon>Suessiales</taxon>
        <taxon>Symbiodiniaceae</taxon>
        <taxon>Cladocopium</taxon>
    </lineage>
</organism>
<dbReference type="EMBL" id="CAMXCT020006268">
    <property type="protein sequence ID" value="CAL1167658.1"/>
    <property type="molecule type" value="Genomic_DNA"/>
</dbReference>
<accession>A0A9P1DT06</accession>
<evidence type="ECO:0000313" key="4">
    <source>
        <dbReference type="Proteomes" id="UP001152797"/>
    </source>
</evidence>
<feature type="region of interest" description="Disordered" evidence="1">
    <location>
        <begin position="1"/>
        <end position="32"/>
    </location>
</feature>
<dbReference type="EMBL" id="CAMXCT010006268">
    <property type="protein sequence ID" value="CAI4014283.1"/>
    <property type="molecule type" value="Genomic_DNA"/>
</dbReference>
<comment type="caution">
    <text evidence="2">The sequence shown here is derived from an EMBL/GenBank/DDBJ whole genome shotgun (WGS) entry which is preliminary data.</text>
</comment>
<dbReference type="Proteomes" id="UP001152797">
    <property type="component" value="Unassembled WGS sequence"/>
</dbReference>
<dbReference type="EMBL" id="CAMXCT030006268">
    <property type="protein sequence ID" value="CAL4801595.1"/>
    <property type="molecule type" value="Genomic_DNA"/>
</dbReference>
<reference evidence="2" key="1">
    <citation type="submission" date="2022-10" db="EMBL/GenBank/DDBJ databases">
        <authorList>
            <person name="Chen Y."/>
            <person name="Dougan E. K."/>
            <person name="Chan C."/>
            <person name="Rhodes N."/>
            <person name="Thang M."/>
        </authorList>
    </citation>
    <scope>NUCLEOTIDE SEQUENCE</scope>
</reference>
<protein>
    <submittedName>
        <fullName evidence="2">Uncharacterized protein</fullName>
    </submittedName>
</protein>